<dbReference type="SUPFAM" id="SSF49899">
    <property type="entry name" value="Concanavalin A-like lectins/glucanases"/>
    <property type="match status" value="1"/>
</dbReference>
<dbReference type="PANTHER" id="PTHR42800:SF3">
    <property type="entry name" value="GLYCOSYL HYDROLASE FAMILY 32 N-TERMINAL DOMAIN-CONTAINING PROTEIN"/>
    <property type="match status" value="1"/>
</dbReference>
<evidence type="ECO:0000259" key="7">
    <source>
        <dbReference type="Pfam" id="PF08244"/>
    </source>
</evidence>
<dbReference type="InterPro" id="IPR013320">
    <property type="entry name" value="ConA-like_dom_sf"/>
</dbReference>
<dbReference type="AlphaFoldDB" id="A0A8G1RVM2"/>
<dbReference type="VEuPathDB" id="FungiDB:BO72DRAFT_373110"/>
<name>A0A8G1RVM2_9EURO</name>
<evidence type="ECO:0000256" key="4">
    <source>
        <dbReference type="ARBA" id="ARBA00023295"/>
    </source>
</evidence>
<dbReference type="InterPro" id="IPR001362">
    <property type="entry name" value="Glyco_hydro_32"/>
</dbReference>
<dbReference type="Pfam" id="PF08244">
    <property type="entry name" value="Glyco_hydro_32C"/>
    <property type="match status" value="1"/>
</dbReference>
<evidence type="ECO:0000313" key="9">
    <source>
        <dbReference type="Proteomes" id="UP000249789"/>
    </source>
</evidence>
<dbReference type="Gene3D" id="2.115.10.20">
    <property type="entry name" value="Glycosyl hydrolase domain, family 43"/>
    <property type="match status" value="1"/>
</dbReference>
<keyword evidence="2" id="KW-0732">Signal</keyword>
<dbReference type="OrthoDB" id="202537at2759"/>
<evidence type="ECO:0000313" key="8">
    <source>
        <dbReference type="EMBL" id="RAK79783.1"/>
    </source>
</evidence>
<dbReference type="GO" id="GO:0005987">
    <property type="term" value="P:sucrose catabolic process"/>
    <property type="evidence" value="ECO:0007669"/>
    <property type="project" value="TreeGrafter"/>
</dbReference>
<dbReference type="InterPro" id="IPR013189">
    <property type="entry name" value="Glyco_hydro_32_C"/>
</dbReference>
<dbReference type="SMART" id="SM00640">
    <property type="entry name" value="Glyco_32"/>
    <property type="match status" value="1"/>
</dbReference>
<proteinExistence type="inferred from homology"/>
<dbReference type="GeneID" id="63858400"/>
<gene>
    <name evidence="8" type="ORF">BO72DRAFT_373110</name>
</gene>
<dbReference type="InterPro" id="IPR023296">
    <property type="entry name" value="Glyco_hydro_beta-prop_sf"/>
</dbReference>
<dbReference type="GO" id="GO:0004575">
    <property type="term" value="F:sucrose alpha-glucosidase activity"/>
    <property type="evidence" value="ECO:0007669"/>
    <property type="project" value="TreeGrafter"/>
</dbReference>
<keyword evidence="3 5" id="KW-0378">Hydrolase</keyword>
<dbReference type="FunFam" id="2.115.10.20:FF:000011">
    <property type="entry name" value="Glycosyl hydrolases family 32 superfamily"/>
    <property type="match status" value="1"/>
</dbReference>
<dbReference type="RefSeq" id="XP_040803793.1">
    <property type="nucleotide sequence ID" value="XM_040941067.1"/>
</dbReference>
<sequence length="607" mass="67589">MHCPPSLSDHTSLHQETFSEQTEQWRPSFHITAPNGWLNDPCGLTYDPTTGLYHLSFQWNPKGNDWGNISWAHCTSSDLLTWKQAQEPCLTPSAEYDKCGVFTGCRRPGTIYGESGALTAIYTSVKCLPIHYARPYVAGSESISLATSTDGGTTWQRLECNPIVSGPPDHLSVTGWRDPFIAQWPFILQQPGALASSDLCGFVSGGIVGETPTVFVYSVNPQDLREWSYVGCLAHIGLHSRPSRWSGDLGVNWEVANFVSLTDDQNRPRNFIIMGAEGVSTRGKPRRRAARAQLWMSIEPSPGIRTQQQPLATFAYSGIFDHGCGYAANSFWDPVTSQHVVYCWIAEDSLSDQIRHQQGWSGTLSIPRVVNIMTLHRVMRARCAELTAITSIESEADFRGTCTVRTLGIRPDARIEKLRSNAHRSHLANMSLQNPAKLAASPGTSISIATSKWELQAEISVRKNCSQVGLFIVHGIGMDGTYAQRRTTLSWNVHQETFIITRPSPPDPEIDHDPESAPHTLFTYETEQGELREETLRIHAFWDTSVLEVFVNERTVISTRIYLMPADQKRSILQFFAMGRDVQTQPSVEDSPALLLEANIWDGLVAT</sequence>
<feature type="domain" description="Glycosyl hydrolase family 32 N-terminal" evidence="6">
    <location>
        <begin position="30"/>
        <end position="374"/>
    </location>
</feature>
<dbReference type="InterPro" id="IPR013148">
    <property type="entry name" value="Glyco_hydro_32_N"/>
</dbReference>
<evidence type="ECO:0000259" key="6">
    <source>
        <dbReference type="Pfam" id="PF00251"/>
    </source>
</evidence>
<dbReference type="Proteomes" id="UP000249789">
    <property type="component" value="Unassembled WGS sequence"/>
</dbReference>
<feature type="domain" description="Glycosyl hydrolase family 32 C-terminal" evidence="7">
    <location>
        <begin position="415"/>
        <end position="583"/>
    </location>
</feature>
<dbReference type="PANTHER" id="PTHR42800">
    <property type="entry name" value="EXOINULINASE INUD (AFU_ORTHOLOGUE AFUA_5G00480)"/>
    <property type="match status" value="1"/>
</dbReference>
<keyword evidence="9" id="KW-1185">Reference proteome</keyword>
<dbReference type="CDD" id="cd18621">
    <property type="entry name" value="GH32_XdINV-like"/>
    <property type="match status" value="1"/>
</dbReference>
<protein>
    <submittedName>
        <fullName evidence="8">Glycosyl hydrolase family protein</fullName>
    </submittedName>
</protein>
<organism evidence="8 9">
    <name type="scientific">Aspergillus fijiensis CBS 313.89</name>
    <dbReference type="NCBI Taxonomy" id="1448319"/>
    <lineage>
        <taxon>Eukaryota</taxon>
        <taxon>Fungi</taxon>
        <taxon>Dikarya</taxon>
        <taxon>Ascomycota</taxon>
        <taxon>Pezizomycotina</taxon>
        <taxon>Eurotiomycetes</taxon>
        <taxon>Eurotiomycetidae</taxon>
        <taxon>Eurotiales</taxon>
        <taxon>Aspergillaceae</taxon>
        <taxon>Aspergillus</taxon>
    </lineage>
</organism>
<dbReference type="SUPFAM" id="SSF75005">
    <property type="entry name" value="Arabinanase/levansucrase/invertase"/>
    <property type="match status" value="1"/>
</dbReference>
<evidence type="ECO:0000256" key="1">
    <source>
        <dbReference type="ARBA" id="ARBA00009902"/>
    </source>
</evidence>
<evidence type="ECO:0000256" key="3">
    <source>
        <dbReference type="ARBA" id="ARBA00022801"/>
    </source>
</evidence>
<accession>A0A8G1RVM2</accession>
<evidence type="ECO:0000256" key="2">
    <source>
        <dbReference type="ARBA" id="ARBA00022729"/>
    </source>
</evidence>
<evidence type="ECO:0000256" key="5">
    <source>
        <dbReference type="RuleBase" id="RU362110"/>
    </source>
</evidence>
<dbReference type="Gene3D" id="2.60.120.560">
    <property type="entry name" value="Exo-inulinase, domain 1"/>
    <property type="match status" value="1"/>
</dbReference>
<comment type="similarity">
    <text evidence="1 5">Belongs to the glycosyl hydrolase 32 family.</text>
</comment>
<dbReference type="GO" id="GO:0005737">
    <property type="term" value="C:cytoplasm"/>
    <property type="evidence" value="ECO:0007669"/>
    <property type="project" value="TreeGrafter"/>
</dbReference>
<reference evidence="8 9" key="1">
    <citation type="submission" date="2018-02" db="EMBL/GenBank/DDBJ databases">
        <title>The genomes of Aspergillus section Nigri reveals drivers in fungal speciation.</title>
        <authorList>
            <consortium name="DOE Joint Genome Institute"/>
            <person name="Vesth T.C."/>
            <person name="Nybo J."/>
            <person name="Theobald S."/>
            <person name="Brandl J."/>
            <person name="Frisvad J.C."/>
            <person name="Nielsen K.F."/>
            <person name="Lyhne E.K."/>
            <person name="Kogle M.E."/>
            <person name="Kuo A."/>
            <person name="Riley R."/>
            <person name="Clum A."/>
            <person name="Nolan M."/>
            <person name="Lipzen A."/>
            <person name="Salamov A."/>
            <person name="Henrissat B."/>
            <person name="Wiebenga A."/>
            <person name="De vries R.P."/>
            <person name="Grigoriev I.V."/>
            <person name="Mortensen U.H."/>
            <person name="Andersen M.R."/>
            <person name="Baker S.E."/>
        </authorList>
    </citation>
    <scope>NUCLEOTIDE SEQUENCE [LARGE SCALE GENOMIC DNA]</scope>
    <source>
        <strain evidence="8 9">CBS 313.89</strain>
    </source>
</reference>
<keyword evidence="4 5" id="KW-0326">Glycosidase</keyword>
<dbReference type="EMBL" id="KZ824632">
    <property type="protein sequence ID" value="RAK79783.1"/>
    <property type="molecule type" value="Genomic_DNA"/>
</dbReference>
<dbReference type="Pfam" id="PF00251">
    <property type="entry name" value="Glyco_hydro_32N"/>
    <property type="match status" value="1"/>
</dbReference>